<dbReference type="AlphaFoldDB" id="A0A927B8L2"/>
<evidence type="ECO:0000313" key="6">
    <source>
        <dbReference type="Proteomes" id="UP000653797"/>
    </source>
</evidence>
<dbReference type="PANTHER" id="PTHR46796">
    <property type="entry name" value="HTH-TYPE TRANSCRIPTIONAL ACTIVATOR RHAS-RELATED"/>
    <property type="match status" value="1"/>
</dbReference>
<dbReference type="RefSeq" id="WP_191042884.1">
    <property type="nucleotide sequence ID" value="NZ_JACXAA010000019.1"/>
</dbReference>
<evidence type="ECO:0000259" key="4">
    <source>
        <dbReference type="PROSITE" id="PS01124"/>
    </source>
</evidence>
<dbReference type="Pfam" id="PF12833">
    <property type="entry name" value="HTH_18"/>
    <property type="match status" value="1"/>
</dbReference>
<dbReference type="Gene3D" id="1.10.10.60">
    <property type="entry name" value="Homeodomain-like"/>
    <property type="match status" value="1"/>
</dbReference>
<accession>A0A927B8L2</accession>
<proteinExistence type="predicted"/>
<dbReference type="InterPro" id="IPR018060">
    <property type="entry name" value="HTH_AraC"/>
</dbReference>
<keyword evidence="1" id="KW-0805">Transcription regulation</keyword>
<dbReference type="SUPFAM" id="SSF46689">
    <property type="entry name" value="Homeodomain-like"/>
    <property type="match status" value="1"/>
</dbReference>
<dbReference type="InterPro" id="IPR009057">
    <property type="entry name" value="Homeodomain-like_sf"/>
</dbReference>
<sequence length="147" mass="16755">MKINSFVYLHLFNQLLSKRPQREWGKTSLSNSSLSSQATPKPVDPFLSRLYALFDANLSDSGFGLEQILNELGMSRTNLFRKVKALTGLTAHDLLRNYRLKRGAQLLRAGQSVKQTAYQVGFDSPAYFSKCFRELYQRSPREFIAQG</sequence>
<feature type="domain" description="HTH araC/xylS-type" evidence="4">
    <location>
        <begin position="48"/>
        <end position="146"/>
    </location>
</feature>
<reference evidence="5" key="1">
    <citation type="submission" date="2020-09" db="EMBL/GenBank/DDBJ databases">
        <authorList>
            <person name="Kim M.K."/>
        </authorList>
    </citation>
    <scope>NUCLEOTIDE SEQUENCE</scope>
    <source>
        <strain evidence="5">BT704</strain>
    </source>
</reference>
<dbReference type="Proteomes" id="UP000653797">
    <property type="component" value="Unassembled WGS sequence"/>
</dbReference>
<evidence type="ECO:0000256" key="3">
    <source>
        <dbReference type="ARBA" id="ARBA00023163"/>
    </source>
</evidence>
<dbReference type="GO" id="GO:0003700">
    <property type="term" value="F:DNA-binding transcription factor activity"/>
    <property type="evidence" value="ECO:0007669"/>
    <property type="project" value="InterPro"/>
</dbReference>
<dbReference type="EMBL" id="JACXAA010000019">
    <property type="protein sequence ID" value="MBD2757263.1"/>
    <property type="molecule type" value="Genomic_DNA"/>
</dbReference>
<evidence type="ECO:0000313" key="5">
    <source>
        <dbReference type="EMBL" id="MBD2757263.1"/>
    </source>
</evidence>
<evidence type="ECO:0000256" key="2">
    <source>
        <dbReference type="ARBA" id="ARBA00023125"/>
    </source>
</evidence>
<comment type="caution">
    <text evidence="5">The sequence shown here is derived from an EMBL/GenBank/DDBJ whole genome shotgun (WGS) entry which is preliminary data.</text>
</comment>
<keyword evidence="3" id="KW-0804">Transcription</keyword>
<keyword evidence="6" id="KW-1185">Reference proteome</keyword>
<dbReference type="PROSITE" id="PS00041">
    <property type="entry name" value="HTH_ARAC_FAMILY_1"/>
    <property type="match status" value="1"/>
</dbReference>
<name>A0A927B8L2_9BACT</name>
<dbReference type="PANTHER" id="PTHR46796:SF13">
    <property type="entry name" value="HTH-TYPE TRANSCRIPTIONAL ACTIVATOR RHAS"/>
    <property type="match status" value="1"/>
</dbReference>
<evidence type="ECO:0000256" key="1">
    <source>
        <dbReference type="ARBA" id="ARBA00023015"/>
    </source>
</evidence>
<gene>
    <name evidence="5" type="ORF">IC230_30590</name>
</gene>
<protein>
    <submittedName>
        <fullName evidence="5">Helix-turn-helix transcriptional regulator</fullName>
    </submittedName>
</protein>
<dbReference type="GO" id="GO:0043565">
    <property type="term" value="F:sequence-specific DNA binding"/>
    <property type="evidence" value="ECO:0007669"/>
    <property type="project" value="InterPro"/>
</dbReference>
<dbReference type="PROSITE" id="PS01124">
    <property type="entry name" value="HTH_ARAC_FAMILY_2"/>
    <property type="match status" value="1"/>
</dbReference>
<organism evidence="5 6">
    <name type="scientific">Spirosoma validum</name>
    <dbReference type="NCBI Taxonomy" id="2771355"/>
    <lineage>
        <taxon>Bacteria</taxon>
        <taxon>Pseudomonadati</taxon>
        <taxon>Bacteroidota</taxon>
        <taxon>Cytophagia</taxon>
        <taxon>Cytophagales</taxon>
        <taxon>Cytophagaceae</taxon>
        <taxon>Spirosoma</taxon>
    </lineage>
</organism>
<dbReference type="InterPro" id="IPR018062">
    <property type="entry name" value="HTH_AraC-typ_CS"/>
</dbReference>
<keyword evidence="2" id="KW-0238">DNA-binding</keyword>
<dbReference type="SMART" id="SM00342">
    <property type="entry name" value="HTH_ARAC"/>
    <property type="match status" value="1"/>
</dbReference>
<dbReference type="InterPro" id="IPR050204">
    <property type="entry name" value="AraC_XylS_family_regulators"/>
</dbReference>